<dbReference type="InterPro" id="IPR050315">
    <property type="entry name" value="FAD-oxidoreductase_2"/>
</dbReference>
<evidence type="ECO:0000256" key="3">
    <source>
        <dbReference type="ARBA" id="ARBA00013137"/>
    </source>
</evidence>
<comment type="catalytic activity">
    <reaction evidence="8">
        <text>dihydrourocanate + A = urocanate + AH2</text>
        <dbReference type="Rhea" id="RHEA:36059"/>
        <dbReference type="ChEBI" id="CHEBI:13193"/>
        <dbReference type="ChEBI" id="CHEBI:17499"/>
        <dbReference type="ChEBI" id="CHEBI:27247"/>
        <dbReference type="ChEBI" id="CHEBI:72991"/>
        <dbReference type="EC" id="1.3.99.33"/>
    </reaction>
</comment>
<keyword evidence="7" id="KW-0560">Oxidoreductase</keyword>
<evidence type="ECO:0000256" key="6">
    <source>
        <dbReference type="ARBA" id="ARBA00022827"/>
    </source>
</evidence>
<evidence type="ECO:0000256" key="5">
    <source>
        <dbReference type="ARBA" id="ARBA00022630"/>
    </source>
</evidence>
<evidence type="ECO:0000256" key="1">
    <source>
        <dbReference type="ARBA" id="ARBA00001917"/>
    </source>
</evidence>
<sequence length="624" mass="67238">MKANNLTRWDAIYDVVVLGFGGAGATAARFAADAGSKVLLVDAAPEGHEGGNTRYAEQVIASGDDVEGLKTYHRAMAAPLAIDEDQLDTFVEGLVNMGDYIKDAFGTEPYRFKKDPNADPLVKQFTEEFPELPGAGAYDLTTVHKGFGDSGLWKALRKAVMDRQDRIDVWYSSPARHLLQAADGTVLGAQIERGHVLRNIRARNGVIMTTGGFENNQRMIQEYLGADYLAPIGTLYNHGIGITMAQEVGADLAHMQSYESLGLLHGLSIRTTKGKRGKGNMAVVCPPITQGSVFAIGTDGTRYFKEDEVNRHGKINDHGTAWRAPAAQSNPFLIFDQTKFDELQNVDLSNYPLSLRGILTPDLFKTMTEQAVKADSVAELAHQIGVSADKLTETVSDFNFFATHGKDYAFHRDPKSLRALDDGPYYALALRQNMLNTQGGARRNSRTEVLDTTGTPIPHLYEAGELGALFVNQYAGGGNLAELLIFGKIAGENAAVPKATTVPLAENAAQAVEAETTPSSTDTLGTDATAHEDYPCAPNQAIGRSDAGMGGEVVVRVTVDDDHKLENVEVLEESESDDVASAALQTLPQEMVAKNTYEVDAATGASRSSRALKEAVQRALVKLS</sequence>
<evidence type="ECO:0000256" key="9">
    <source>
        <dbReference type="SAM" id="MobiDB-lite"/>
    </source>
</evidence>
<dbReference type="SUPFAM" id="SSF74653">
    <property type="entry name" value="TolA/TonB C-terminal domain"/>
    <property type="match status" value="1"/>
</dbReference>
<dbReference type="SUPFAM" id="SSF51905">
    <property type="entry name" value="FAD/NAD(P)-binding domain"/>
    <property type="match status" value="1"/>
</dbReference>
<dbReference type="AlphaFoldDB" id="A0A3R8J6P9"/>
<evidence type="ECO:0000256" key="7">
    <source>
        <dbReference type="ARBA" id="ARBA00023002"/>
    </source>
</evidence>
<evidence type="ECO:0000256" key="8">
    <source>
        <dbReference type="ARBA" id="ARBA00049922"/>
    </source>
</evidence>
<dbReference type="GO" id="GO:0016020">
    <property type="term" value="C:membrane"/>
    <property type="evidence" value="ECO:0007669"/>
    <property type="project" value="InterPro"/>
</dbReference>
<comment type="cofactor">
    <cofactor evidence="1">
        <name>FMN</name>
        <dbReference type="ChEBI" id="CHEBI:58210"/>
    </cofactor>
</comment>
<dbReference type="SMART" id="SM00900">
    <property type="entry name" value="FMN_bind"/>
    <property type="match status" value="1"/>
</dbReference>
<comment type="caution">
    <text evidence="11">The sequence shown here is derived from an EMBL/GenBank/DDBJ whole genome shotgun (WGS) entry which is preliminary data.</text>
</comment>
<dbReference type="PANTHER" id="PTHR43400:SF10">
    <property type="entry name" value="3-OXOSTEROID 1-DEHYDROGENASE"/>
    <property type="match status" value="1"/>
</dbReference>
<dbReference type="SUPFAM" id="SSF56425">
    <property type="entry name" value="Succinate dehydrogenase/fumarate reductase flavoprotein, catalytic domain"/>
    <property type="match status" value="1"/>
</dbReference>
<feature type="compositionally biased region" description="Polar residues" evidence="9">
    <location>
        <begin position="516"/>
        <end position="526"/>
    </location>
</feature>
<dbReference type="InterPro" id="IPR027477">
    <property type="entry name" value="Succ_DH/fumarate_Rdtase_cat_sf"/>
</dbReference>
<evidence type="ECO:0000313" key="12">
    <source>
        <dbReference type="Proteomes" id="UP000283633"/>
    </source>
</evidence>
<reference evidence="11 12" key="1">
    <citation type="submission" date="2018-08" db="EMBL/GenBank/DDBJ databases">
        <title>Genome Lactobacillus garii FI11369.</title>
        <authorList>
            <person name="Diaz M."/>
            <person name="Narbad A."/>
        </authorList>
    </citation>
    <scope>NUCLEOTIDE SEQUENCE [LARGE SCALE GENOMIC DNA]</scope>
    <source>
        <strain evidence="11 12">FI11369</strain>
    </source>
</reference>
<organism evidence="11 12">
    <name type="scientific">Lactiplantibacillus garii</name>
    <dbReference type="NCBI Taxonomy" id="2306423"/>
    <lineage>
        <taxon>Bacteria</taxon>
        <taxon>Bacillati</taxon>
        <taxon>Bacillota</taxon>
        <taxon>Bacilli</taxon>
        <taxon>Lactobacillales</taxon>
        <taxon>Lactobacillaceae</taxon>
        <taxon>Lactiplantibacillus</taxon>
    </lineage>
</organism>
<dbReference type="EMBL" id="QWZQ01000026">
    <property type="protein sequence ID" value="RRK10232.1"/>
    <property type="molecule type" value="Genomic_DNA"/>
</dbReference>
<dbReference type="EC" id="1.3.99.33" evidence="3"/>
<feature type="domain" description="FMN-binding" evidence="10">
    <location>
        <begin position="548"/>
        <end position="623"/>
    </location>
</feature>
<accession>A0A3R8J6P9</accession>
<comment type="cofactor">
    <cofactor evidence="2">
        <name>FAD</name>
        <dbReference type="ChEBI" id="CHEBI:57692"/>
    </cofactor>
</comment>
<feature type="region of interest" description="Disordered" evidence="9">
    <location>
        <begin position="511"/>
        <end position="532"/>
    </location>
</feature>
<dbReference type="PANTHER" id="PTHR43400">
    <property type="entry name" value="FUMARATE REDUCTASE"/>
    <property type="match status" value="1"/>
</dbReference>
<keyword evidence="5" id="KW-0285">Flavoprotein</keyword>
<dbReference type="InterPro" id="IPR003953">
    <property type="entry name" value="FAD-dep_OxRdtase_2_FAD-bd"/>
</dbReference>
<dbReference type="InterPro" id="IPR007329">
    <property type="entry name" value="FMN-bd"/>
</dbReference>
<keyword evidence="6" id="KW-0274">FAD</keyword>
<dbReference type="Gene3D" id="3.90.1010.20">
    <property type="match status" value="1"/>
</dbReference>
<keyword evidence="12" id="KW-1185">Reference proteome</keyword>
<dbReference type="Proteomes" id="UP000283633">
    <property type="component" value="Unassembled WGS sequence"/>
</dbReference>
<dbReference type="Gene3D" id="3.90.700.10">
    <property type="entry name" value="Succinate dehydrogenase/fumarate reductase flavoprotein, catalytic domain"/>
    <property type="match status" value="1"/>
</dbReference>
<name>A0A3R8J6P9_9LACO</name>
<evidence type="ECO:0000313" key="11">
    <source>
        <dbReference type="EMBL" id="RRK10232.1"/>
    </source>
</evidence>
<dbReference type="GO" id="GO:0008202">
    <property type="term" value="P:steroid metabolic process"/>
    <property type="evidence" value="ECO:0007669"/>
    <property type="project" value="UniProtKB-ARBA"/>
</dbReference>
<dbReference type="RefSeq" id="WP_125072540.1">
    <property type="nucleotide sequence ID" value="NZ_QWZQ01000026.1"/>
</dbReference>
<evidence type="ECO:0000256" key="4">
    <source>
        <dbReference type="ARBA" id="ARBA00015872"/>
    </source>
</evidence>
<dbReference type="Pfam" id="PF00890">
    <property type="entry name" value="FAD_binding_2"/>
    <property type="match status" value="1"/>
</dbReference>
<proteinExistence type="predicted"/>
<dbReference type="InterPro" id="IPR036188">
    <property type="entry name" value="FAD/NAD-bd_sf"/>
</dbReference>
<evidence type="ECO:0000256" key="2">
    <source>
        <dbReference type="ARBA" id="ARBA00001974"/>
    </source>
</evidence>
<dbReference type="GO" id="GO:0010181">
    <property type="term" value="F:FMN binding"/>
    <property type="evidence" value="ECO:0007669"/>
    <property type="project" value="InterPro"/>
</dbReference>
<evidence type="ECO:0000259" key="10">
    <source>
        <dbReference type="SMART" id="SM00900"/>
    </source>
</evidence>
<protein>
    <recommendedName>
        <fullName evidence="4">Urocanate reductase</fullName>
        <ecNumber evidence="3">1.3.99.33</ecNumber>
    </recommendedName>
</protein>
<dbReference type="GO" id="GO:0033765">
    <property type="term" value="F:steroid dehydrogenase activity, acting on the CH-CH group of donors"/>
    <property type="evidence" value="ECO:0007669"/>
    <property type="project" value="UniProtKB-ARBA"/>
</dbReference>
<dbReference type="Pfam" id="PF04205">
    <property type="entry name" value="FMN_bind"/>
    <property type="match status" value="1"/>
</dbReference>
<dbReference type="Gene3D" id="3.50.50.60">
    <property type="entry name" value="FAD/NAD(P)-binding domain"/>
    <property type="match status" value="1"/>
</dbReference>
<dbReference type="OrthoDB" id="9806724at2"/>
<gene>
    <name evidence="11" type="ORF">D1831_08705</name>
</gene>